<feature type="compositionally biased region" description="Basic and acidic residues" evidence="1">
    <location>
        <begin position="88"/>
        <end position="105"/>
    </location>
</feature>
<gene>
    <name evidence="2" type="ORF">J1N35_026570</name>
</gene>
<proteinExistence type="predicted"/>
<dbReference type="OrthoDB" id="1000431at2759"/>
<feature type="compositionally biased region" description="Basic and acidic residues" evidence="1">
    <location>
        <begin position="129"/>
        <end position="140"/>
    </location>
</feature>
<dbReference type="AlphaFoldDB" id="A0A9D3V8J9"/>
<feature type="compositionally biased region" description="Basic and acidic residues" evidence="1">
    <location>
        <begin position="152"/>
        <end position="164"/>
    </location>
</feature>
<protein>
    <recommendedName>
        <fullName evidence="4">DUF4283 domain-containing protein</fullName>
    </recommendedName>
</protein>
<dbReference type="Proteomes" id="UP000828251">
    <property type="component" value="Unassembled WGS sequence"/>
</dbReference>
<reference evidence="2 3" key="1">
    <citation type="journal article" date="2021" name="Plant Biotechnol. J.">
        <title>Multi-omics assisted identification of the key and species-specific regulatory components of drought-tolerant mechanisms in Gossypium stocksii.</title>
        <authorList>
            <person name="Yu D."/>
            <person name="Ke L."/>
            <person name="Zhang D."/>
            <person name="Wu Y."/>
            <person name="Sun Y."/>
            <person name="Mei J."/>
            <person name="Sun J."/>
            <person name="Sun Y."/>
        </authorList>
    </citation>
    <scope>NUCLEOTIDE SEQUENCE [LARGE SCALE GENOMIC DNA]</scope>
    <source>
        <strain evidence="3">cv. E1</strain>
        <tissue evidence="2">Leaf</tissue>
    </source>
</reference>
<keyword evidence="3" id="KW-1185">Reference proteome</keyword>
<accession>A0A9D3V8J9</accession>
<evidence type="ECO:0000313" key="3">
    <source>
        <dbReference type="Proteomes" id="UP000828251"/>
    </source>
</evidence>
<evidence type="ECO:0008006" key="4">
    <source>
        <dbReference type="Google" id="ProtNLM"/>
    </source>
</evidence>
<evidence type="ECO:0000256" key="1">
    <source>
        <dbReference type="SAM" id="MobiDB-lite"/>
    </source>
</evidence>
<feature type="compositionally biased region" description="Gly residues" evidence="1">
    <location>
        <begin position="141"/>
        <end position="151"/>
    </location>
</feature>
<sequence>MLSVGDGSTIRGWKDIWIPEVGPLFTYISGHDRLNLDSTLKDWVLTDGSWNLGMLRIWLSEDIIRRVVSIPPLHLAVLFHPVEPTEPHISEKPVRPSLNKHEPQQTRENQAITDWKSCIISKKESRTMVEEKAKPWEMARKGGGMRKMGGSGRKEKLKKEDSQRSFHTIGSLRSRK</sequence>
<comment type="caution">
    <text evidence="2">The sequence shown here is derived from an EMBL/GenBank/DDBJ whole genome shotgun (WGS) entry which is preliminary data.</text>
</comment>
<organism evidence="2 3">
    <name type="scientific">Gossypium stocksii</name>
    <dbReference type="NCBI Taxonomy" id="47602"/>
    <lineage>
        <taxon>Eukaryota</taxon>
        <taxon>Viridiplantae</taxon>
        <taxon>Streptophyta</taxon>
        <taxon>Embryophyta</taxon>
        <taxon>Tracheophyta</taxon>
        <taxon>Spermatophyta</taxon>
        <taxon>Magnoliopsida</taxon>
        <taxon>eudicotyledons</taxon>
        <taxon>Gunneridae</taxon>
        <taxon>Pentapetalae</taxon>
        <taxon>rosids</taxon>
        <taxon>malvids</taxon>
        <taxon>Malvales</taxon>
        <taxon>Malvaceae</taxon>
        <taxon>Malvoideae</taxon>
        <taxon>Gossypium</taxon>
    </lineage>
</organism>
<feature type="region of interest" description="Disordered" evidence="1">
    <location>
        <begin position="129"/>
        <end position="176"/>
    </location>
</feature>
<evidence type="ECO:0000313" key="2">
    <source>
        <dbReference type="EMBL" id="KAH1074242.1"/>
    </source>
</evidence>
<feature type="region of interest" description="Disordered" evidence="1">
    <location>
        <begin position="88"/>
        <end position="109"/>
    </location>
</feature>
<name>A0A9D3V8J9_9ROSI</name>
<dbReference type="EMBL" id="JAIQCV010000008">
    <property type="protein sequence ID" value="KAH1074242.1"/>
    <property type="molecule type" value="Genomic_DNA"/>
</dbReference>